<comment type="caution">
    <text evidence="2">The sequence shown here is derived from an EMBL/GenBank/DDBJ whole genome shotgun (WGS) entry which is preliminary data.</text>
</comment>
<name>A0A2W5STU6_9BACT</name>
<sequence>MTLALLTTLVLTQGVPDAGPPRGLACLPNWYAGTVTRGADGGWGLQLETGVFVPWDTGGALVDVDDPESEEIPDLADLYEPPYVTGPIVPIDTSDAGPPVDPGRARVEELFLATYGGTRVKVNEHLVKVRFFGLRYPFHDRAAEALKRVVARLEPEVKANPKLLPFLKEIGGTFIWRNIKRSRRLSSHAFGIAIDLNVERSDYWRWTYRGQPMIWKNRVPKTIVDAFEAEGFIWGGRWKHYDTMHFEYRPELLSPLCR</sequence>
<gene>
    <name evidence="2" type="ORF">DI536_30505</name>
</gene>
<dbReference type="Pfam" id="PF13539">
    <property type="entry name" value="Peptidase_M15_4"/>
    <property type="match status" value="1"/>
</dbReference>
<feature type="domain" description="Peptidase M15C" evidence="1">
    <location>
        <begin position="181"/>
        <end position="248"/>
    </location>
</feature>
<protein>
    <recommendedName>
        <fullName evidence="1">Peptidase M15C domain-containing protein</fullName>
    </recommendedName>
</protein>
<accession>A0A2W5STU6</accession>
<dbReference type="GO" id="GO:0008233">
    <property type="term" value="F:peptidase activity"/>
    <property type="evidence" value="ECO:0007669"/>
    <property type="project" value="InterPro"/>
</dbReference>
<dbReference type="AlphaFoldDB" id="A0A2W5STU6"/>
<dbReference type="Proteomes" id="UP000249061">
    <property type="component" value="Unassembled WGS sequence"/>
</dbReference>
<evidence type="ECO:0000259" key="1">
    <source>
        <dbReference type="Pfam" id="PF13539"/>
    </source>
</evidence>
<reference evidence="2 3" key="1">
    <citation type="submission" date="2017-08" db="EMBL/GenBank/DDBJ databases">
        <title>Infants hospitalized years apart are colonized by the same room-sourced microbial strains.</title>
        <authorList>
            <person name="Brooks B."/>
            <person name="Olm M.R."/>
            <person name="Firek B.A."/>
            <person name="Baker R."/>
            <person name="Thomas B.C."/>
            <person name="Morowitz M.J."/>
            <person name="Banfield J.F."/>
        </authorList>
    </citation>
    <scope>NUCLEOTIDE SEQUENCE [LARGE SCALE GENOMIC DNA]</scope>
    <source>
        <strain evidence="2">S2_003_000_R2_14</strain>
    </source>
</reference>
<organism evidence="2 3">
    <name type="scientific">Archangium gephyra</name>
    <dbReference type="NCBI Taxonomy" id="48"/>
    <lineage>
        <taxon>Bacteria</taxon>
        <taxon>Pseudomonadati</taxon>
        <taxon>Myxococcota</taxon>
        <taxon>Myxococcia</taxon>
        <taxon>Myxococcales</taxon>
        <taxon>Cystobacterineae</taxon>
        <taxon>Archangiaceae</taxon>
        <taxon>Archangium</taxon>
    </lineage>
</organism>
<dbReference type="EMBL" id="QFQP01000039">
    <property type="protein sequence ID" value="PZR06270.1"/>
    <property type="molecule type" value="Genomic_DNA"/>
</dbReference>
<dbReference type="InterPro" id="IPR009045">
    <property type="entry name" value="Zn_M74/Hedgehog-like"/>
</dbReference>
<proteinExistence type="predicted"/>
<dbReference type="SUPFAM" id="SSF55166">
    <property type="entry name" value="Hedgehog/DD-peptidase"/>
    <property type="match status" value="1"/>
</dbReference>
<evidence type="ECO:0000313" key="3">
    <source>
        <dbReference type="Proteomes" id="UP000249061"/>
    </source>
</evidence>
<evidence type="ECO:0000313" key="2">
    <source>
        <dbReference type="EMBL" id="PZR06270.1"/>
    </source>
</evidence>
<dbReference type="InterPro" id="IPR039561">
    <property type="entry name" value="Peptidase_M15C"/>
</dbReference>
<dbReference type="Gene3D" id="3.30.1380.10">
    <property type="match status" value="1"/>
</dbReference>